<gene>
    <name evidence="1" type="ORF">C4K03_3739</name>
</gene>
<evidence type="ECO:0000313" key="2">
    <source>
        <dbReference type="Proteomes" id="UP000268696"/>
    </source>
</evidence>
<proteinExistence type="predicted"/>
<sequence>MHLPPYLPQLLILKARIKQLMLRPTLQIDYCSSGASASSLTTT</sequence>
<evidence type="ECO:0000313" key="1">
    <source>
        <dbReference type="EMBL" id="AZE55892.1"/>
    </source>
</evidence>
<accession>A0A3G7UB88</accession>
<organism evidence="1 2">
    <name type="scientific">Pseudomonas synxantha</name>
    <dbReference type="NCBI Taxonomy" id="47883"/>
    <lineage>
        <taxon>Bacteria</taxon>
        <taxon>Pseudomonadati</taxon>
        <taxon>Pseudomonadota</taxon>
        <taxon>Gammaproteobacteria</taxon>
        <taxon>Pseudomonadales</taxon>
        <taxon>Pseudomonadaceae</taxon>
        <taxon>Pseudomonas</taxon>
    </lineage>
</organism>
<name>A0A3G7UB88_9PSED</name>
<protein>
    <submittedName>
        <fullName evidence="1">Uncharacterized protein</fullName>
    </submittedName>
</protein>
<dbReference type="Proteomes" id="UP000268696">
    <property type="component" value="Chromosome"/>
</dbReference>
<dbReference type="AlphaFoldDB" id="A0A3G7UB88"/>
<reference evidence="1 2" key="1">
    <citation type="submission" date="2018-03" db="EMBL/GenBank/DDBJ databases">
        <title>Diversity of phytobeneficial traits revealed by whole-genome analysis of worldwide-isolated phenazine-producing Pseudomonas spp.</title>
        <authorList>
            <person name="Biessy A."/>
            <person name="Novinscak A."/>
            <person name="Blom J."/>
            <person name="Leger G."/>
            <person name="Thomashow L.S."/>
            <person name="Cazorla F.M."/>
            <person name="Josic D."/>
            <person name="Filion M."/>
        </authorList>
    </citation>
    <scope>NUCLEOTIDE SEQUENCE [LARGE SCALE GENOMIC DNA]</scope>
    <source>
        <strain evidence="1 2">30B</strain>
    </source>
</reference>
<dbReference type="EMBL" id="CP027754">
    <property type="protein sequence ID" value="AZE55892.1"/>
    <property type="molecule type" value="Genomic_DNA"/>
</dbReference>